<protein>
    <submittedName>
        <fullName evidence="2">Uncharacterized protein</fullName>
    </submittedName>
</protein>
<dbReference type="AlphaFoldDB" id="A0A0A7FSG4"/>
<dbReference type="HOGENOM" id="CLU_1438769_0_0_9"/>
<keyword evidence="1" id="KW-0812">Transmembrane</keyword>
<dbReference type="EMBL" id="CP006905">
    <property type="protein sequence ID" value="AIY82562.1"/>
    <property type="molecule type" value="Genomic_DNA"/>
</dbReference>
<dbReference type="KEGG" id="cbv:U729_1245"/>
<gene>
    <name evidence="2" type="ORF">U729_1245</name>
</gene>
<evidence type="ECO:0000256" key="1">
    <source>
        <dbReference type="SAM" id="Phobius"/>
    </source>
</evidence>
<feature type="transmembrane region" description="Helical" evidence="1">
    <location>
        <begin position="63"/>
        <end position="85"/>
    </location>
</feature>
<keyword evidence="1" id="KW-0472">Membrane</keyword>
<accession>A0A0A7FSG4</accession>
<sequence>MNYNYSVDSKLYSDEINRFAKNSTVLKKNRKNGILAALIIVSIVMVISFLKRISDNYEPMNTLVVYLVMFIIVVIFIFILDRLYFKYCILNKVLLKYWKKEYVHGLKLKDDGCMYYITPENAYPAKVEIQINPMSLKEAKELDNIIVLSVFVRHPKYRKIKGTAMIIIPKSIFESEESLNKFKELLKG</sequence>
<evidence type="ECO:0000313" key="2">
    <source>
        <dbReference type="EMBL" id="AIY82562.1"/>
    </source>
</evidence>
<keyword evidence="3" id="KW-1185">Reference proteome</keyword>
<proteinExistence type="predicted"/>
<dbReference type="RefSeq" id="WP_039312572.1">
    <property type="nucleotide sequence ID" value="NZ_CP006905.1"/>
</dbReference>
<keyword evidence="1" id="KW-1133">Transmembrane helix</keyword>
<dbReference type="eggNOG" id="ENOG503288D">
    <property type="taxonomic scope" value="Bacteria"/>
</dbReference>
<evidence type="ECO:0000313" key="3">
    <source>
        <dbReference type="Proteomes" id="UP000030635"/>
    </source>
</evidence>
<name>A0A0A7FSG4_9CLOT</name>
<dbReference type="Proteomes" id="UP000030635">
    <property type="component" value="Chromosome"/>
</dbReference>
<reference evidence="2 3" key="1">
    <citation type="journal article" date="2015" name="Infect. Genet. Evol.">
        <title>Genomic sequences of six botulinum neurotoxin-producing strains representing three clostridial species illustrate the mobility and diversity of botulinum neurotoxin genes.</title>
        <authorList>
            <person name="Smith T.J."/>
            <person name="Hill K.K."/>
            <person name="Xie G."/>
            <person name="Foley B.T."/>
            <person name="Williamson C.H."/>
            <person name="Foster J.T."/>
            <person name="Johnson S.L."/>
            <person name="Chertkov O."/>
            <person name="Teshima H."/>
            <person name="Gibbons H.S."/>
            <person name="Johnsky L.A."/>
            <person name="Karavis M.A."/>
            <person name="Smith L.A."/>
        </authorList>
    </citation>
    <scope>NUCLEOTIDE SEQUENCE [LARGE SCALE GENOMIC DNA]</scope>
    <source>
        <strain evidence="2">Sullivan</strain>
    </source>
</reference>
<organism evidence="2 3">
    <name type="scientific">Clostridium baratii str. Sullivan</name>
    <dbReference type="NCBI Taxonomy" id="1415775"/>
    <lineage>
        <taxon>Bacteria</taxon>
        <taxon>Bacillati</taxon>
        <taxon>Bacillota</taxon>
        <taxon>Clostridia</taxon>
        <taxon>Eubacteriales</taxon>
        <taxon>Clostridiaceae</taxon>
        <taxon>Clostridium</taxon>
    </lineage>
</organism>
<feature type="transmembrane region" description="Helical" evidence="1">
    <location>
        <begin position="33"/>
        <end position="51"/>
    </location>
</feature>